<gene>
    <name evidence="3" type="ORF">H0H28_11160</name>
</gene>
<dbReference type="RefSeq" id="WP_181730059.1">
    <property type="nucleotide sequence ID" value="NZ_JACEOR010000487.1"/>
</dbReference>
<dbReference type="SMART" id="SM00507">
    <property type="entry name" value="HNHc"/>
    <property type="match status" value="1"/>
</dbReference>
<evidence type="ECO:0000313" key="4">
    <source>
        <dbReference type="Proteomes" id="UP000580709"/>
    </source>
</evidence>
<comment type="caution">
    <text evidence="3">The sequence shown here is derived from an EMBL/GenBank/DDBJ whole genome shotgun (WGS) entry which is preliminary data.</text>
</comment>
<dbReference type="CDD" id="cd00085">
    <property type="entry name" value="HNHc"/>
    <property type="match status" value="1"/>
</dbReference>
<organism evidence="3 4">
    <name type="scientific">Corynebacterium sanguinis</name>
    <dbReference type="NCBI Taxonomy" id="2594913"/>
    <lineage>
        <taxon>Bacteria</taxon>
        <taxon>Bacillati</taxon>
        <taxon>Actinomycetota</taxon>
        <taxon>Actinomycetes</taxon>
        <taxon>Mycobacteriales</taxon>
        <taxon>Corynebacteriaceae</taxon>
        <taxon>Corynebacterium</taxon>
    </lineage>
</organism>
<sequence>GYARLRDLPRLRALHATLKLLDVPRLAAIDKTLRVLPPDTAPETFAIFDDALVALFTRSGHTLPSLWSITRRLRRLIAEVDASVNFNPQRRKKREESTAPTATFHPVSSDYGERSALTLTADTATMAAIGSFIRATAKEHKLGLADSIIKLLTGSLNPAPAPVLHIFTPGSDRARTPGSSAYLPGFGWTDADATAVLEDLLEFFPPTTINLDDVRNQRVGGYSPTAAMAAYVRARDGTCIFPGCHTPADNCQLDHRIPYNEGGETTPENLFTLCQHHHNVKTDRRAFYIPDPATGETLWIFANRTWLISESNGILTGQITPSNPRWRSTPASSHAARARVARFNA</sequence>
<reference evidence="3 4" key="1">
    <citation type="submission" date="2020-07" db="EMBL/GenBank/DDBJ databases">
        <authorList>
            <person name="Khare M."/>
        </authorList>
    </citation>
    <scope>NUCLEOTIDE SEQUENCE [LARGE SCALE GENOMIC DNA]</scope>
    <source>
        <strain evidence="3 4">P8776</strain>
    </source>
</reference>
<feature type="region of interest" description="Disordered" evidence="1">
    <location>
        <begin position="88"/>
        <end position="107"/>
    </location>
</feature>
<keyword evidence="4" id="KW-1185">Reference proteome</keyword>
<dbReference type="InterPro" id="IPR003615">
    <property type="entry name" value="HNH_nuc"/>
</dbReference>
<evidence type="ECO:0000256" key="1">
    <source>
        <dbReference type="SAM" id="MobiDB-lite"/>
    </source>
</evidence>
<protein>
    <submittedName>
        <fullName evidence="3">HNH endonuclease</fullName>
    </submittedName>
</protein>
<dbReference type="Pfam" id="PF01844">
    <property type="entry name" value="HNH"/>
    <property type="match status" value="1"/>
</dbReference>
<proteinExistence type="predicted"/>
<keyword evidence="3" id="KW-0378">Hydrolase</keyword>
<dbReference type="Proteomes" id="UP000580709">
    <property type="component" value="Unassembled WGS sequence"/>
</dbReference>
<dbReference type="GO" id="GO:0008270">
    <property type="term" value="F:zinc ion binding"/>
    <property type="evidence" value="ECO:0007669"/>
    <property type="project" value="InterPro"/>
</dbReference>
<dbReference type="InterPro" id="IPR002711">
    <property type="entry name" value="HNH"/>
</dbReference>
<dbReference type="AlphaFoldDB" id="A0A838WYQ2"/>
<feature type="domain" description="HNH nuclease" evidence="2">
    <location>
        <begin position="227"/>
        <end position="279"/>
    </location>
</feature>
<feature type="non-terminal residue" evidence="3">
    <location>
        <position position="345"/>
    </location>
</feature>
<name>A0A838WYQ2_9CORY</name>
<dbReference type="GO" id="GO:0003676">
    <property type="term" value="F:nucleic acid binding"/>
    <property type="evidence" value="ECO:0007669"/>
    <property type="project" value="InterPro"/>
</dbReference>
<keyword evidence="3" id="KW-0540">Nuclease</keyword>
<evidence type="ECO:0000313" key="3">
    <source>
        <dbReference type="EMBL" id="MBA4505865.1"/>
    </source>
</evidence>
<accession>A0A838WYQ2</accession>
<keyword evidence="3" id="KW-0255">Endonuclease</keyword>
<dbReference type="GO" id="GO:0004519">
    <property type="term" value="F:endonuclease activity"/>
    <property type="evidence" value="ECO:0007669"/>
    <property type="project" value="UniProtKB-KW"/>
</dbReference>
<dbReference type="EMBL" id="JACEOR010000487">
    <property type="protein sequence ID" value="MBA4505865.1"/>
    <property type="molecule type" value="Genomic_DNA"/>
</dbReference>
<evidence type="ECO:0000259" key="2">
    <source>
        <dbReference type="SMART" id="SM00507"/>
    </source>
</evidence>
<feature type="non-terminal residue" evidence="3">
    <location>
        <position position="1"/>
    </location>
</feature>
<dbReference type="Gene3D" id="1.10.30.50">
    <property type="match status" value="1"/>
</dbReference>